<sequence>MNLNENQLQAVKCPLGPTIVIAGPGSGKTQVIIQRLYHMITHLHCSPQSILVVTFSKLAALEMRERYIKSYGASSITFGTLHSVFYRLLRQYDPLRYDLSNLLSEDEKKKVIQKLYIGLEAEEYEDFVEEFLRHLTLMKNQLIEAKHYYPDGLSRELFLKLYQQYEQYKERHQKFDFDDMLVHCYFLLKQEPSLLQRIHQRYHYLLIDEFQDINVVQFEIIKQLTGDQAQLFVVGDDDQSIYKFRGSKPEFLLDFKKHFQKAHEIYLSANYRCSGHIVHYSSALISANKTRYPKELTTPNPLGPLPQMIDCKTGEEQAQKILEQLIHYKEQGQAWKEMAVIYRTNLGARPIVQALLQANIPFCLRDGMMTLYHQWVTQDILAYLKLAQNPQALEQALRIINKPKRYISKSILARTTTLPGSLLFNLLKEEELSEWQRNYIDKLIYDLQLLREKKLKEGITYIRHTIGYDNYITDYASYRKIPVMPLFEVLDEIEESAQNFSEVISWEAFLKEMAEQIQQSTTKQKAMSDVLTLTTMHGSKGLEFQSVFILDVIDGVIPHQKSSHDIEEERRLLYVAMTRARENLLLYIPSEKHGKPVTPSPFIAELRQPFLANYFKVGHFIYHRALGRGKIIEVQDNYLLLVRFKGEKIRKIDGNYCLNNGIIRWEEE</sequence>
<accession>A0AC61DD58</accession>
<comment type="caution">
    <text evidence="1">The sequence shown here is derived from an EMBL/GenBank/DDBJ whole genome shotgun (WGS) entry which is preliminary data.</text>
</comment>
<reference evidence="1" key="1">
    <citation type="submission" date="2017-10" db="EMBL/GenBank/DDBJ databases">
        <title>Genome sequence of cellulolytic Lachnospiraceae bacterium XHS1971 isolated from hotspring sediment.</title>
        <authorList>
            <person name="Vasudevan G."/>
            <person name="Joshi A.J."/>
            <person name="Hivarkar S."/>
            <person name="Lanjekar V.B."/>
            <person name="Dhakephalkar P.K."/>
            <person name="Dagar S."/>
        </authorList>
    </citation>
    <scope>NUCLEOTIDE SEQUENCE</scope>
    <source>
        <strain evidence="1">XHS1971</strain>
    </source>
</reference>
<proteinExistence type="predicted"/>
<evidence type="ECO:0000313" key="1">
    <source>
        <dbReference type="EMBL" id="PHV70673.1"/>
    </source>
</evidence>
<keyword evidence="1" id="KW-0547">Nucleotide-binding</keyword>
<protein>
    <submittedName>
        <fullName evidence="1">ATP-dependent DNA helicase</fullName>
    </submittedName>
</protein>
<name>A0AC61DD58_9FIRM</name>
<keyword evidence="1" id="KW-0347">Helicase</keyword>
<keyword evidence="2" id="KW-1185">Reference proteome</keyword>
<dbReference type="Proteomes" id="UP000224460">
    <property type="component" value="Unassembled WGS sequence"/>
</dbReference>
<gene>
    <name evidence="1" type="ORF">CS063_09070</name>
</gene>
<evidence type="ECO:0000313" key="2">
    <source>
        <dbReference type="Proteomes" id="UP000224460"/>
    </source>
</evidence>
<keyword evidence="1" id="KW-0067">ATP-binding</keyword>
<organism evidence="1 2">
    <name type="scientific">Sporanaerobium hydrogeniformans</name>
    <dbReference type="NCBI Taxonomy" id="3072179"/>
    <lineage>
        <taxon>Bacteria</taxon>
        <taxon>Bacillati</taxon>
        <taxon>Bacillota</taxon>
        <taxon>Clostridia</taxon>
        <taxon>Lachnospirales</taxon>
        <taxon>Lachnospiraceae</taxon>
        <taxon>Sporanaerobium</taxon>
    </lineage>
</organism>
<keyword evidence="1" id="KW-0378">Hydrolase</keyword>
<dbReference type="EMBL" id="PEDL01000008">
    <property type="protein sequence ID" value="PHV70673.1"/>
    <property type="molecule type" value="Genomic_DNA"/>
</dbReference>